<keyword evidence="6" id="KW-0479">Metal-binding</keyword>
<dbReference type="EMBL" id="CZAL01000001">
    <property type="protein sequence ID" value="CUO70506.1"/>
    <property type="molecule type" value="Genomic_DNA"/>
</dbReference>
<proteinExistence type="predicted"/>
<feature type="transmembrane region" description="Helical" evidence="7">
    <location>
        <begin position="12"/>
        <end position="30"/>
    </location>
</feature>
<dbReference type="GO" id="GO:0071555">
    <property type="term" value="P:cell wall organization"/>
    <property type="evidence" value="ECO:0007669"/>
    <property type="project" value="TreeGrafter"/>
</dbReference>
<dbReference type="PANTHER" id="PTHR22926:SF5">
    <property type="entry name" value="PHOSPHO-N-ACETYLMURAMOYL-PENTAPEPTIDE-TRANSFERASE HOMOLOG"/>
    <property type="match status" value="1"/>
</dbReference>
<feature type="transmembrane region" description="Helical" evidence="7">
    <location>
        <begin position="111"/>
        <end position="128"/>
    </location>
</feature>
<feature type="binding site" evidence="6">
    <location>
        <position position="222"/>
    </location>
    <ligand>
        <name>Mg(2+)</name>
        <dbReference type="ChEBI" id="CHEBI:18420"/>
    </ligand>
</feature>
<comment type="cofactor">
    <cofactor evidence="6">
        <name>Mg(2+)</name>
        <dbReference type="ChEBI" id="CHEBI:18420"/>
    </cofactor>
</comment>
<feature type="transmembrane region" description="Helical" evidence="7">
    <location>
        <begin position="81"/>
        <end position="99"/>
    </location>
</feature>
<dbReference type="RefSeq" id="WP_055265074.1">
    <property type="nucleotide sequence ID" value="NZ_CZAL01000001.1"/>
</dbReference>
<dbReference type="PROSITE" id="PS01348">
    <property type="entry name" value="MRAY_2"/>
    <property type="match status" value="1"/>
</dbReference>
<dbReference type="PANTHER" id="PTHR22926">
    <property type="entry name" value="PHOSPHO-N-ACETYLMURAMOYL-PENTAPEPTIDE-TRANSFERASE"/>
    <property type="match status" value="1"/>
</dbReference>
<keyword evidence="2 8" id="KW-0808">Transferase</keyword>
<evidence type="ECO:0000256" key="2">
    <source>
        <dbReference type="ARBA" id="ARBA00022679"/>
    </source>
</evidence>
<accession>A0A174HAZ6</accession>
<gene>
    <name evidence="8" type="primary">mraY_1</name>
    <name evidence="8" type="ORF">ERS852498_00285</name>
</gene>
<feature type="transmembrane region" description="Helical" evidence="7">
    <location>
        <begin position="58"/>
        <end position="75"/>
    </location>
</feature>
<organism evidence="8 9">
    <name type="scientific">Fusicatenibacter saccharivorans</name>
    <dbReference type="NCBI Taxonomy" id="1150298"/>
    <lineage>
        <taxon>Bacteria</taxon>
        <taxon>Bacillati</taxon>
        <taxon>Bacillota</taxon>
        <taxon>Clostridia</taxon>
        <taxon>Lachnospirales</taxon>
        <taxon>Lachnospiraceae</taxon>
        <taxon>Fusicatenibacter</taxon>
    </lineage>
</organism>
<protein>
    <submittedName>
        <fullName evidence="8">Phospho-N-acetylmuramoyl-pentapeptide-transferase</fullName>
        <ecNumber evidence="8">2.7.8.13</ecNumber>
    </submittedName>
</protein>
<evidence type="ECO:0000256" key="4">
    <source>
        <dbReference type="ARBA" id="ARBA00022989"/>
    </source>
</evidence>
<evidence type="ECO:0000313" key="8">
    <source>
        <dbReference type="EMBL" id="CUO70506.1"/>
    </source>
</evidence>
<dbReference type="EC" id="2.7.8.13" evidence="8"/>
<comment type="subcellular location">
    <subcellularLocation>
        <location evidence="1">Membrane</location>
        <topology evidence="1">Multi-pass membrane protein</topology>
    </subcellularLocation>
</comment>
<sequence length="316" mass="34784">MYQVWSNFLNPGQIAMLGIVVTFLLTFLALKHPFSFLPSDHGREFAVNGGLSRGKLRGVGLVIVICFLIGSVLFLPLGAEYVIYAILLVCIMLSGYLDDASETPWSDYKKGAIDLVISIVTVITFVNYNSTTIYFGSMSLTIPKVVYIILGIILIWISINVTNCSDGVDGLCASLSCVVIFAFSMIFHDVLGSFTVANYLFVAALLAYLYFNTSPSSMLMGDAGSRALGFYIAILAMQSRHPFLYLLMAGVMIVDGGIGLVKVFLLRFLKIAILKNTRTPLHDHVRLKYKWSDSQVVIRFVILQILLAVIAYLIAA</sequence>
<evidence type="ECO:0000256" key="6">
    <source>
        <dbReference type="PIRSR" id="PIRSR600715-1"/>
    </source>
</evidence>
<evidence type="ECO:0000256" key="1">
    <source>
        <dbReference type="ARBA" id="ARBA00004141"/>
    </source>
</evidence>
<dbReference type="InterPro" id="IPR000715">
    <property type="entry name" value="Glycosyl_transferase_4"/>
</dbReference>
<dbReference type="GO" id="GO:0044038">
    <property type="term" value="P:cell wall macromolecule biosynthetic process"/>
    <property type="evidence" value="ECO:0007669"/>
    <property type="project" value="TreeGrafter"/>
</dbReference>
<keyword evidence="3 7" id="KW-0812">Transmembrane</keyword>
<dbReference type="GO" id="GO:0016780">
    <property type="term" value="F:phosphotransferase activity, for other substituted phosphate groups"/>
    <property type="evidence" value="ECO:0007669"/>
    <property type="project" value="InterPro"/>
</dbReference>
<dbReference type="AlphaFoldDB" id="A0A174HAZ6"/>
<evidence type="ECO:0000256" key="5">
    <source>
        <dbReference type="ARBA" id="ARBA00023136"/>
    </source>
</evidence>
<feature type="transmembrane region" description="Helical" evidence="7">
    <location>
        <begin position="193"/>
        <end position="211"/>
    </location>
</feature>
<dbReference type="InterPro" id="IPR018480">
    <property type="entry name" value="PNAcMuramoyl-5peptid_Trfase_CS"/>
</dbReference>
<dbReference type="GO" id="GO:0005886">
    <property type="term" value="C:plasma membrane"/>
    <property type="evidence" value="ECO:0007669"/>
    <property type="project" value="TreeGrafter"/>
</dbReference>
<evidence type="ECO:0000256" key="3">
    <source>
        <dbReference type="ARBA" id="ARBA00022692"/>
    </source>
</evidence>
<reference evidence="8 9" key="1">
    <citation type="submission" date="2015-09" db="EMBL/GenBank/DDBJ databases">
        <authorList>
            <consortium name="Pathogen Informatics"/>
        </authorList>
    </citation>
    <scope>NUCLEOTIDE SEQUENCE [LARGE SCALE GENOMIC DNA]</scope>
    <source>
        <strain evidence="8 9">2789STDY5834885</strain>
    </source>
</reference>
<evidence type="ECO:0000256" key="7">
    <source>
        <dbReference type="SAM" id="Phobius"/>
    </source>
</evidence>
<keyword evidence="5 7" id="KW-0472">Membrane</keyword>
<name>A0A174HAZ6_9FIRM</name>
<feature type="transmembrane region" description="Helical" evidence="7">
    <location>
        <begin position="296"/>
        <end position="315"/>
    </location>
</feature>
<feature type="transmembrane region" description="Helical" evidence="7">
    <location>
        <begin position="134"/>
        <end position="156"/>
    </location>
</feature>
<dbReference type="GO" id="GO:0046872">
    <property type="term" value="F:metal ion binding"/>
    <property type="evidence" value="ECO:0007669"/>
    <property type="project" value="UniProtKB-KW"/>
</dbReference>
<keyword evidence="6" id="KW-0460">Magnesium</keyword>
<feature type="binding site" evidence="6">
    <location>
        <position position="163"/>
    </location>
    <ligand>
        <name>Mg(2+)</name>
        <dbReference type="ChEBI" id="CHEBI:18420"/>
    </ligand>
</feature>
<dbReference type="Proteomes" id="UP000095709">
    <property type="component" value="Unassembled WGS sequence"/>
</dbReference>
<dbReference type="Pfam" id="PF00953">
    <property type="entry name" value="Glycos_transf_4"/>
    <property type="match status" value="1"/>
</dbReference>
<evidence type="ECO:0000313" key="9">
    <source>
        <dbReference type="Proteomes" id="UP000095709"/>
    </source>
</evidence>
<feature type="transmembrane region" description="Helical" evidence="7">
    <location>
        <begin position="243"/>
        <end position="265"/>
    </location>
</feature>
<feature type="transmembrane region" description="Helical" evidence="7">
    <location>
        <begin position="168"/>
        <end position="187"/>
    </location>
</feature>
<keyword evidence="4 7" id="KW-1133">Transmembrane helix</keyword>